<sequence>MDPGRVSTDLTTGELPYGYRFHPTPFEVVQYYLVPKLRGEGLPSGYIKDLDVYKFDPQQIPLNQSKYARDNESYFFVPITRELLQAVRNLTRTTPNGYWKMLEWNIPLYEPDGSIIGHKNKLEFYNGKYPNGVITQWKMVEYRTCFRANGNVESLMVCKIKLKVEEEVIYEEISSASGEEEGDKVE</sequence>
<keyword evidence="4" id="KW-0539">Nucleus</keyword>
<evidence type="ECO:0000256" key="1">
    <source>
        <dbReference type="ARBA" id="ARBA00023015"/>
    </source>
</evidence>
<feature type="domain" description="NAC" evidence="5">
    <location>
        <begin position="15"/>
        <end position="163"/>
    </location>
</feature>
<dbReference type="GO" id="GO:0003677">
    <property type="term" value="F:DNA binding"/>
    <property type="evidence" value="ECO:0007669"/>
    <property type="project" value="UniProtKB-KW"/>
</dbReference>
<dbReference type="GO" id="GO:0006355">
    <property type="term" value="P:regulation of DNA-templated transcription"/>
    <property type="evidence" value="ECO:0007669"/>
    <property type="project" value="InterPro"/>
</dbReference>
<protein>
    <submittedName>
        <fullName evidence="6">NAC domain containing protein 25</fullName>
    </submittedName>
</protein>
<evidence type="ECO:0000313" key="7">
    <source>
        <dbReference type="Proteomes" id="UP000325081"/>
    </source>
</evidence>
<evidence type="ECO:0000256" key="3">
    <source>
        <dbReference type="ARBA" id="ARBA00023163"/>
    </source>
</evidence>
<gene>
    <name evidence="6" type="ORF">STAS_17256</name>
</gene>
<dbReference type="PANTHER" id="PTHR31719">
    <property type="entry name" value="NAC TRANSCRIPTION FACTOR 56"/>
    <property type="match status" value="1"/>
</dbReference>
<dbReference type="EMBL" id="BKCP01005927">
    <property type="protein sequence ID" value="GER40570.1"/>
    <property type="molecule type" value="Genomic_DNA"/>
</dbReference>
<keyword evidence="1" id="KW-0805">Transcription regulation</keyword>
<dbReference type="SUPFAM" id="SSF101941">
    <property type="entry name" value="NAC domain"/>
    <property type="match status" value="1"/>
</dbReference>
<reference evidence="7" key="1">
    <citation type="journal article" date="2019" name="Curr. Biol.">
        <title>Genome Sequence of Striga asiatica Provides Insight into the Evolution of Plant Parasitism.</title>
        <authorList>
            <person name="Yoshida S."/>
            <person name="Kim S."/>
            <person name="Wafula E.K."/>
            <person name="Tanskanen J."/>
            <person name="Kim Y.M."/>
            <person name="Honaas L."/>
            <person name="Yang Z."/>
            <person name="Spallek T."/>
            <person name="Conn C.E."/>
            <person name="Ichihashi Y."/>
            <person name="Cheong K."/>
            <person name="Cui S."/>
            <person name="Der J.P."/>
            <person name="Gundlach H."/>
            <person name="Jiao Y."/>
            <person name="Hori C."/>
            <person name="Ishida J.K."/>
            <person name="Kasahara H."/>
            <person name="Kiba T."/>
            <person name="Kim M.S."/>
            <person name="Koo N."/>
            <person name="Laohavisit A."/>
            <person name="Lee Y.H."/>
            <person name="Lumba S."/>
            <person name="McCourt P."/>
            <person name="Mortimer J.C."/>
            <person name="Mutuku J.M."/>
            <person name="Nomura T."/>
            <person name="Sasaki-Sekimoto Y."/>
            <person name="Seto Y."/>
            <person name="Wang Y."/>
            <person name="Wakatake T."/>
            <person name="Sakakibara H."/>
            <person name="Demura T."/>
            <person name="Yamaguchi S."/>
            <person name="Yoneyama K."/>
            <person name="Manabe R.I."/>
            <person name="Nelson D.C."/>
            <person name="Schulman A.H."/>
            <person name="Timko M.P."/>
            <person name="dePamphilis C.W."/>
            <person name="Choi D."/>
            <person name="Shirasu K."/>
        </authorList>
    </citation>
    <scope>NUCLEOTIDE SEQUENCE [LARGE SCALE GENOMIC DNA]</scope>
    <source>
        <strain evidence="7">cv. UVA1</strain>
    </source>
</reference>
<dbReference type="PROSITE" id="PS51005">
    <property type="entry name" value="NAC"/>
    <property type="match status" value="1"/>
</dbReference>
<evidence type="ECO:0000259" key="5">
    <source>
        <dbReference type="PROSITE" id="PS51005"/>
    </source>
</evidence>
<evidence type="ECO:0000313" key="6">
    <source>
        <dbReference type="EMBL" id="GER40570.1"/>
    </source>
</evidence>
<accession>A0A5A7Q5R4</accession>
<dbReference type="Proteomes" id="UP000325081">
    <property type="component" value="Unassembled WGS sequence"/>
</dbReference>
<dbReference type="InterPro" id="IPR003441">
    <property type="entry name" value="NAC-dom"/>
</dbReference>
<dbReference type="InterPro" id="IPR036093">
    <property type="entry name" value="NAC_dom_sf"/>
</dbReference>
<keyword evidence="3" id="KW-0804">Transcription</keyword>
<dbReference type="Gene3D" id="2.170.150.80">
    <property type="entry name" value="NAC domain"/>
    <property type="match status" value="1"/>
</dbReference>
<keyword evidence="2" id="KW-0238">DNA-binding</keyword>
<dbReference type="OrthoDB" id="895456at2759"/>
<keyword evidence="7" id="KW-1185">Reference proteome</keyword>
<dbReference type="PANTHER" id="PTHR31719:SF94">
    <property type="entry name" value="PROTEIN ATAF2"/>
    <property type="match status" value="1"/>
</dbReference>
<dbReference type="AlphaFoldDB" id="A0A5A7Q5R4"/>
<organism evidence="6 7">
    <name type="scientific">Striga asiatica</name>
    <name type="common">Asiatic witchweed</name>
    <name type="synonym">Buchnera asiatica</name>
    <dbReference type="NCBI Taxonomy" id="4170"/>
    <lineage>
        <taxon>Eukaryota</taxon>
        <taxon>Viridiplantae</taxon>
        <taxon>Streptophyta</taxon>
        <taxon>Embryophyta</taxon>
        <taxon>Tracheophyta</taxon>
        <taxon>Spermatophyta</taxon>
        <taxon>Magnoliopsida</taxon>
        <taxon>eudicotyledons</taxon>
        <taxon>Gunneridae</taxon>
        <taxon>Pentapetalae</taxon>
        <taxon>asterids</taxon>
        <taxon>lamiids</taxon>
        <taxon>Lamiales</taxon>
        <taxon>Orobanchaceae</taxon>
        <taxon>Buchnereae</taxon>
        <taxon>Striga</taxon>
    </lineage>
</organism>
<comment type="caution">
    <text evidence="6">The sequence shown here is derived from an EMBL/GenBank/DDBJ whole genome shotgun (WGS) entry which is preliminary data.</text>
</comment>
<evidence type="ECO:0000256" key="4">
    <source>
        <dbReference type="ARBA" id="ARBA00023242"/>
    </source>
</evidence>
<proteinExistence type="predicted"/>
<name>A0A5A7Q5R4_STRAF</name>
<evidence type="ECO:0000256" key="2">
    <source>
        <dbReference type="ARBA" id="ARBA00023125"/>
    </source>
</evidence>
<dbReference type="Pfam" id="PF02365">
    <property type="entry name" value="NAM"/>
    <property type="match status" value="1"/>
</dbReference>